<evidence type="ECO:0000313" key="15">
    <source>
        <dbReference type="Proteomes" id="UP000049828"/>
    </source>
</evidence>
<evidence type="ECO:0000313" key="19">
    <source>
        <dbReference type="Proteomes" id="UP000285820"/>
    </source>
</evidence>
<dbReference type="EMBL" id="CVRS01000065">
    <property type="protein sequence ID" value="CRL36555.1"/>
    <property type="molecule type" value="Genomic_DNA"/>
</dbReference>
<evidence type="ECO:0000256" key="7">
    <source>
        <dbReference type="SAM" id="Phobius"/>
    </source>
</evidence>
<dbReference type="Proteomes" id="UP000095453">
    <property type="component" value="Unassembled WGS sequence"/>
</dbReference>
<evidence type="ECO:0000313" key="17">
    <source>
        <dbReference type="Proteomes" id="UP000283492"/>
    </source>
</evidence>
<protein>
    <submittedName>
        <fullName evidence="11">Threonine/serine exporter</fullName>
    </submittedName>
    <submittedName>
        <fullName evidence="10">Uncharacterized conserved protein</fullName>
    </submittedName>
</protein>
<evidence type="ECO:0000313" key="10">
    <source>
        <dbReference type="EMBL" id="CUM98016.1"/>
    </source>
</evidence>
<keyword evidence="5 7" id="KW-0472">Membrane</keyword>
<evidence type="ECO:0000313" key="16">
    <source>
        <dbReference type="Proteomes" id="UP000095453"/>
    </source>
</evidence>
<keyword evidence="2" id="KW-1003">Cell membrane</keyword>
<dbReference type="InterPro" id="IPR050539">
    <property type="entry name" value="ThrE_Dicarb/AminoAcid_Exp"/>
</dbReference>
<dbReference type="STRING" id="360807.ERS852392_01669"/>
<evidence type="ECO:0000313" key="14">
    <source>
        <dbReference type="EMBL" id="RHE99012.1"/>
    </source>
</evidence>
<organism evidence="9 15">
    <name type="scientific">Roseburia inulinivorans</name>
    <dbReference type="NCBI Taxonomy" id="360807"/>
    <lineage>
        <taxon>Bacteria</taxon>
        <taxon>Bacillati</taxon>
        <taxon>Bacillota</taxon>
        <taxon>Clostridia</taxon>
        <taxon>Lachnospirales</taxon>
        <taxon>Lachnospiraceae</taxon>
        <taxon>Roseburia</taxon>
    </lineage>
</organism>
<keyword evidence="4 7" id="KW-1133">Transmembrane helix</keyword>
<evidence type="ECO:0000256" key="6">
    <source>
        <dbReference type="ARBA" id="ARBA00034125"/>
    </source>
</evidence>
<dbReference type="EMBL" id="QRUN01000015">
    <property type="protein sequence ID" value="RGR67310.1"/>
    <property type="molecule type" value="Genomic_DNA"/>
</dbReference>
<sequence length="259" mass="28017">MAVTKEILTLAVETGDALLRNGAEVYRVEDTVLHILKAYEITDCDVYVLSNGIFASANENKEDACSMIRHVPLGSTHLGRIAALNQLSREICSHECSLRDAWVRLEECKSIPKNKNWVEIFFCGVGSAGFCYLFGGTALDSFVAFFIGLVLQIFLIASDRHLESKFITNILGSGIVTFLSLIVLSAGIPILQDKVVIGDIMPLVPGIALTTSIRDFFNGDYLSGAIHMIDAILTAFSIAVGVGAVITLYQLVTGGALLR</sequence>
<keyword evidence="3 7" id="KW-0812">Transmembrane</keyword>
<name>A0A0M6WK06_9FIRM</name>
<dbReference type="Proteomes" id="UP000286271">
    <property type="component" value="Unassembled WGS sequence"/>
</dbReference>
<dbReference type="Pfam" id="PF06738">
    <property type="entry name" value="ThrE"/>
    <property type="match status" value="1"/>
</dbReference>
<dbReference type="EMBL" id="QRTF01000023">
    <property type="protein sequence ID" value="RGQ47810.1"/>
    <property type="molecule type" value="Genomic_DNA"/>
</dbReference>
<dbReference type="PANTHER" id="PTHR34390:SF2">
    <property type="entry name" value="SUCCINATE TRANSPORTER SUBUNIT YJJP-RELATED"/>
    <property type="match status" value="1"/>
</dbReference>
<reference evidence="9" key="1">
    <citation type="submission" date="2015-05" db="EMBL/GenBank/DDBJ databases">
        <authorList>
            <person name="Wang D.B."/>
            <person name="Wang M."/>
        </authorList>
    </citation>
    <scope>NUCLEOTIDE SEQUENCE [LARGE SCALE GENOMIC DNA]</scope>
    <source>
        <strain evidence="9">L1-83</strain>
    </source>
</reference>
<dbReference type="RefSeq" id="WP_007886702.1">
    <property type="nucleotide sequence ID" value="NZ_CABJFX010000015.1"/>
</dbReference>
<dbReference type="InterPro" id="IPR010619">
    <property type="entry name" value="ThrE-like_N"/>
</dbReference>
<evidence type="ECO:0000313" key="12">
    <source>
        <dbReference type="EMBL" id="RGR67310.1"/>
    </source>
</evidence>
<dbReference type="EMBL" id="QSFX01000015">
    <property type="protein sequence ID" value="RHA88294.1"/>
    <property type="molecule type" value="Genomic_DNA"/>
</dbReference>
<gene>
    <name evidence="14" type="ORF">DW707_04605</name>
    <name evidence="13" type="ORF">DW914_09620</name>
    <name evidence="12" type="ORF">DWY29_10910</name>
    <name evidence="11" type="ORF">DWY96_10805</name>
    <name evidence="10" type="ORF">ERS852444_01343</name>
    <name evidence="9" type="ORF">RIL183_19521</name>
</gene>
<dbReference type="EMBL" id="QSKW01000005">
    <property type="protein sequence ID" value="RHE99012.1"/>
    <property type="molecule type" value="Genomic_DNA"/>
</dbReference>
<reference evidence="17 18" key="3">
    <citation type="submission" date="2018-08" db="EMBL/GenBank/DDBJ databases">
        <title>A genome reference for cultivated species of the human gut microbiota.</title>
        <authorList>
            <person name="Zou Y."/>
            <person name="Xue W."/>
            <person name="Luo G."/>
        </authorList>
    </citation>
    <scope>NUCLEOTIDE SEQUENCE [LARGE SCALE GENOMIC DNA]</scope>
    <source>
        <strain evidence="12 19">AF24-4</strain>
        <strain evidence="11 18">AF28-15</strain>
        <strain evidence="14 20">AM27-11</strain>
        <strain evidence="13 17">AM42-1AC</strain>
    </source>
</reference>
<dbReference type="OrthoDB" id="9813917at2"/>
<comment type="similarity">
    <text evidence="6">Belongs to the ThrE exporter (TC 2.A.79) family.</text>
</comment>
<dbReference type="GeneID" id="75162828"/>
<dbReference type="GO" id="GO:0005886">
    <property type="term" value="C:plasma membrane"/>
    <property type="evidence" value="ECO:0007669"/>
    <property type="project" value="UniProtKB-SubCell"/>
</dbReference>
<dbReference type="Proteomes" id="UP000283738">
    <property type="component" value="Unassembled WGS sequence"/>
</dbReference>
<proteinExistence type="inferred from homology"/>
<reference evidence="15" key="2">
    <citation type="submission" date="2015-05" db="EMBL/GenBank/DDBJ databases">
        <authorList>
            <consortium name="Pathogen Informatics"/>
        </authorList>
    </citation>
    <scope>NUCLEOTIDE SEQUENCE [LARGE SCALE GENOMIC DNA]</scope>
    <source>
        <strain evidence="10 16">2789STDY5608887</strain>
        <strain evidence="15">L1-83</strain>
    </source>
</reference>
<evidence type="ECO:0000259" key="8">
    <source>
        <dbReference type="Pfam" id="PF06738"/>
    </source>
</evidence>
<evidence type="ECO:0000256" key="4">
    <source>
        <dbReference type="ARBA" id="ARBA00022989"/>
    </source>
</evidence>
<dbReference type="Proteomes" id="UP000285820">
    <property type="component" value="Unassembled WGS sequence"/>
</dbReference>
<evidence type="ECO:0000313" key="9">
    <source>
        <dbReference type="EMBL" id="CRL36555.1"/>
    </source>
</evidence>
<evidence type="ECO:0000313" key="11">
    <source>
        <dbReference type="EMBL" id="RGQ47810.1"/>
    </source>
</evidence>
<dbReference type="Proteomes" id="UP000283492">
    <property type="component" value="Unassembled WGS sequence"/>
</dbReference>
<evidence type="ECO:0000313" key="18">
    <source>
        <dbReference type="Proteomes" id="UP000283738"/>
    </source>
</evidence>
<keyword evidence="15" id="KW-1185">Reference proteome</keyword>
<feature type="transmembrane region" description="Helical" evidence="7">
    <location>
        <begin position="170"/>
        <end position="190"/>
    </location>
</feature>
<evidence type="ECO:0000313" key="13">
    <source>
        <dbReference type="EMBL" id="RHA88294.1"/>
    </source>
</evidence>
<feature type="domain" description="Threonine/serine exporter-like N-terminal" evidence="8">
    <location>
        <begin position="10"/>
        <end position="248"/>
    </location>
</feature>
<dbReference type="Proteomes" id="UP000049828">
    <property type="component" value="Unassembled WGS sequence"/>
</dbReference>
<dbReference type="AlphaFoldDB" id="A0A0M6WK06"/>
<dbReference type="GO" id="GO:0015744">
    <property type="term" value="P:succinate transport"/>
    <property type="evidence" value="ECO:0007669"/>
    <property type="project" value="TreeGrafter"/>
</dbReference>
<feature type="transmembrane region" description="Helical" evidence="7">
    <location>
        <begin position="117"/>
        <end position="135"/>
    </location>
</feature>
<feature type="transmembrane region" description="Helical" evidence="7">
    <location>
        <begin position="229"/>
        <end position="252"/>
    </location>
</feature>
<evidence type="ECO:0000313" key="20">
    <source>
        <dbReference type="Proteomes" id="UP000286271"/>
    </source>
</evidence>
<evidence type="ECO:0000256" key="5">
    <source>
        <dbReference type="ARBA" id="ARBA00023136"/>
    </source>
</evidence>
<comment type="subcellular location">
    <subcellularLocation>
        <location evidence="1">Cell membrane</location>
        <topology evidence="1">Multi-pass membrane protein</topology>
    </subcellularLocation>
</comment>
<accession>A0A0M6WK06</accession>
<evidence type="ECO:0000256" key="1">
    <source>
        <dbReference type="ARBA" id="ARBA00004651"/>
    </source>
</evidence>
<feature type="transmembrane region" description="Helical" evidence="7">
    <location>
        <begin position="141"/>
        <end position="158"/>
    </location>
</feature>
<evidence type="ECO:0000256" key="3">
    <source>
        <dbReference type="ARBA" id="ARBA00022692"/>
    </source>
</evidence>
<dbReference type="PANTHER" id="PTHR34390">
    <property type="entry name" value="UPF0442 PROTEIN YJJB-RELATED"/>
    <property type="match status" value="1"/>
</dbReference>
<dbReference type="GO" id="GO:0022857">
    <property type="term" value="F:transmembrane transporter activity"/>
    <property type="evidence" value="ECO:0007669"/>
    <property type="project" value="InterPro"/>
</dbReference>
<evidence type="ECO:0000256" key="2">
    <source>
        <dbReference type="ARBA" id="ARBA00022475"/>
    </source>
</evidence>
<dbReference type="EMBL" id="CYXX01000008">
    <property type="protein sequence ID" value="CUM98016.1"/>
    <property type="molecule type" value="Genomic_DNA"/>
</dbReference>